<reference evidence="4 5" key="1">
    <citation type="submission" date="2015-11" db="EMBL/GenBank/DDBJ databases">
        <title>Draft genome sequences of new species of the genus Lactobacillus isolated from orchardgrass silage.</title>
        <authorList>
            <person name="Tohno M."/>
            <person name="Tanizawa Y."/>
            <person name="Arita M."/>
        </authorList>
    </citation>
    <scope>NUCLEOTIDE SEQUENCE [LARGE SCALE GENOMIC DNA]</scope>
    <source>
        <strain evidence="4 5">IWT25</strain>
    </source>
</reference>
<accession>A0A1Z5IZH4</accession>
<gene>
    <name evidence="4" type="ORF">IWT25_02417</name>
</gene>
<name>A0A1Z5IZH4_9LACO</name>
<protein>
    <recommendedName>
        <fullName evidence="3">DUF5067 domain-containing protein</fullName>
    </recommendedName>
</protein>
<comment type="caution">
    <text evidence="4">The sequence shown here is derived from an EMBL/GenBank/DDBJ whole genome shotgun (WGS) entry which is preliminary data.</text>
</comment>
<evidence type="ECO:0000256" key="2">
    <source>
        <dbReference type="SAM" id="SignalP"/>
    </source>
</evidence>
<feature type="signal peptide" evidence="2">
    <location>
        <begin position="1"/>
        <end position="27"/>
    </location>
</feature>
<feature type="chain" id="PRO_5012012320" description="DUF5067 domain-containing protein" evidence="2">
    <location>
        <begin position="28"/>
        <end position="261"/>
    </location>
</feature>
<feature type="domain" description="DUF5067" evidence="3">
    <location>
        <begin position="124"/>
        <end position="247"/>
    </location>
</feature>
<proteinExistence type="predicted"/>
<dbReference type="Pfam" id="PF16729">
    <property type="entry name" value="DUF5067"/>
    <property type="match status" value="1"/>
</dbReference>
<keyword evidence="1 2" id="KW-0732">Signal</keyword>
<sequence precursor="true">MKKIALTSVAILSVVAGTLAPANTVFAKKHSLKHQSISSVVLRNGKLSGKAKSGSKISAYHGSKKLGSASIKNSHFTFKLKGVKNNWKVKLVAAKKGYKKATKTVVAHVSTSKSGSYTPVSVQPKPKKEYLSGDTLVLKQGKFNFGSSTREPDGDGGTNILVFFTYTNTTSKMIQLDDLVSDNFTARQSIGKVTKDLDPSVTSEDSQYSDQAEIMDDSEYVNPGQTVSTVATWDLDSDSAPVKISFYSPDEDTNLGTLTYY</sequence>
<evidence type="ECO:0000259" key="3">
    <source>
        <dbReference type="Pfam" id="PF16729"/>
    </source>
</evidence>
<evidence type="ECO:0000313" key="4">
    <source>
        <dbReference type="EMBL" id="GAX07069.1"/>
    </source>
</evidence>
<organism evidence="4 5">
    <name type="scientific">Secundilactobacillus pentosiphilus</name>
    <dbReference type="NCBI Taxonomy" id="1714682"/>
    <lineage>
        <taxon>Bacteria</taxon>
        <taxon>Bacillati</taxon>
        <taxon>Bacillota</taxon>
        <taxon>Bacilli</taxon>
        <taxon>Lactobacillales</taxon>
        <taxon>Lactobacillaceae</taxon>
        <taxon>Secundilactobacillus</taxon>
    </lineage>
</organism>
<evidence type="ECO:0000313" key="5">
    <source>
        <dbReference type="Proteomes" id="UP000198414"/>
    </source>
</evidence>
<dbReference type="RefSeq" id="WP_089121968.1">
    <property type="nucleotide sequence ID" value="NZ_BCMI01000035.1"/>
</dbReference>
<dbReference type="InterPro" id="IPR029050">
    <property type="entry name" value="Immunoprotect_excell_Ig-like"/>
</dbReference>
<evidence type="ECO:0000256" key="1">
    <source>
        <dbReference type="ARBA" id="ARBA00022729"/>
    </source>
</evidence>
<dbReference type="Proteomes" id="UP000198414">
    <property type="component" value="Unassembled WGS sequence"/>
</dbReference>
<dbReference type="EMBL" id="BCMI01000035">
    <property type="protein sequence ID" value="GAX07069.1"/>
    <property type="molecule type" value="Genomic_DNA"/>
</dbReference>
<dbReference type="AlphaFoldDB" id="A0A1Z5IZH4"/>
<dbReference type="OrthoDB" id="2329776at2"/>
<dbReference type="Gene3D" id="2.60.40.1240">
    <property type="match status" value="1"/>
</dbReference>
<dbReference type="InterPro" id="IPR031989">
    <property type="entry name" value="DUF5067"/>
</dbReference>